<dbReference type="KEGG" id="aplc:110982258"/>
<dbReference type="SMART" id="SM00539">
    <property type="entry name" value="NIDO"/>
    <property type="match status" value="1"/>
</dbReference>
<accession>A0A8B7YU70</accession>
<keyword evidence="2" id="KW-1185">Reference proteome</keyword>
<sequence length="167" mass="18147">MVAPFWADMDVRYGGNVTYRELTCVPENDEIFAQADCVIKGAITDQSTFSTAWMFIATWSRVPFYGASGHNALNITNTFQVVLVTNRKISFAIFNYGEINWPAGVSGGGSIGPPAQIGVNAVDNLTFITVPGSRTNAIVNIDQDSNIGRKGCFLFRIDCGNIIYSGM</sequence>
<dbReference type="InterPro" id="IPR051495">
    <property type="entry name" value="Epithelial_Barrier/Signaling"/>
</dbReference>
<organism evidence="2 3">
    <name type="scientific">Acanthaster planci</name>
    <name type="common">Crown-of-thorns starfish</name>
    <dbReference type="NCBI Taxonomy" id="133434"/>
    <lineage>
        <taxon>Eukaryota</taxon>
        <taxon>Metazoa</taxon>
        <taxon>Echinodermata</taxon>
        <taxon>Eleutherozoa</taxon>
        <taxon>Asterozoa</taxon>
        <taxon>Asteroidea</taxon>
        <taxon>Valvatacea</taxon>
        <taxon>Valvatida</taxon>
        <taxon>Acanthasteridae</taxon>
        <taxon>Acanthaster</taxon>
    </lineage>
</organism>
<dbReference type="GeneID" id="110982258"/>
<dbReference type="OrthoDB" id="6236007at2759"/>
<gene>
    <name evidence="3" type="primary">LOC110982258</name>
</gene>
<proteinExistence type="predicted"/>
<protein>
    <submittedName>
        <fullName evidence="3">Sushi, nidogen and EGF-like domain-containing protein 1</fullName>
    </submittedName>
</protein>
<feature type="domain" description="NIDO" evidence="1">
    <location>
        <begin position="4"/>
        <end position="160"/>
    </location>
</feature>
<dbReference type="PROSITE" id="PS51220">
    <property type="entry name" value="NIDO"/>
    <property type="match status" value="1"/>
</dbReference>
<evidence type="ECO:0000313" key="3">
    <source>
        <dbReference type="RefSeq" id="XP_022096247.1"/>
    </source>
</evidence>
<dbReference type="AlphaFoldDB" id="A0A8B7YU70"/>
<reference evidence="3" key="1">
    <citation type="submission" date="2025-08" db="UniProtKB">
        <authorList>
            <consortium name="RefSeq"/>
        </authorList>
    </citation>
    <scope>IDENTIFICATION</scope>
</reference>
<dbReference type="PANTHER" id="PTHR13802:SF59">
    <property type="entry name" value="SUSHI DOMAIN-CONTAINING PROTEIN 2"/>
    <property type="match status" value="1"/>
</dbReference>
<dbReference type="Proteomes" id="UP000694845">
    <property type="component" value="Unplaced"/>
</dbReference>
<dbReference type="GO" id="GO:0007160">
    <property type="term" value="P:cell-matrix adhesion"/>
    <property type="evidence" value="ECO:0007669"/>
    <property type="project" value="InterPro"/>
</dbReference>
<name>A0A8B7YU70_ACAPL</name>
<evidence type="ECO:0000313" key="2">
    <source>
        <dbReference type="Proteomes" id="UP000694845"/>
    </source>
</evidence>
<dbReference type="OMA" id="CFLFRID"/>
<evidence type="ECO:0000259" key="1">
    <source>
        <dbReference type="PROSITE" id="PS51220"/>
    </source>
</evidence>
<dbReference type="RefSeq" id="XP_022096247.1">
    <property type="nucleotide sequence ID" value="XM_022240555.1"/>
</dbReference>
<dbReference type="InterPro" id="IPR003886">
    <property type="entry name" value="NIDO_dom"/>
</dbReference>
<dbReference type="Pfam" id="PF06119">
    <property type="entry name" value="NIDO"/>
    <property type="match status" value="1"/>
</dbReference>
<dbReference type="PANTHER" id="PTHR13802">
    <property type="entry name" value="MUCIN 4-RELATED"/>
    <property type="match status" value="1"/>
</dbReference>